<accession>A0A815LJH4</accession>
<name>A0A815LJH4_9BILA</name>
<comment type="caution">
    <text evidence="1">The sequence shown here is derived from an EMBL/GenBank/DDBJ whole genome shotgun (WGS) entry which is preliminary data.</text>
</comment>
<proteinExistence type="predicted"/>
<evidence type="ECO:0000313" key="3">
    <source>
        <dbReference type="Proteomes" id="UP000663829"/>
    </source>
</evidence>
<reference evidence="1" key="1">
    <citation type="submission" date="2021-02" db="EMBL/GenBank/DDBJ databases">
        <authorList>
            <person name="Nowell W R."/>
        </authorList>
    </citation>
    <scope>NUCLEOTIDE SEQUENCE</scope>
</reference>
<dbReference type="Proteomes" id="UP000681722">
    <property type="component" value="Unassembled WGS sequence"/>
</dbReference>
<dbReference type="OrthoDB" id="10546397at2759"/>
<sequence length="85" mass="9967">MTRTRPDPKCTSPDTVLFYADGNTTITDDIKRILFEIDIDTRLPKTKAYADIKHLSYFREEDEVLIMSGSIFKIKQLEFNQHEQI</sequence>
<dbReference type="Gene3D" id="3.90.176.10">
    <property type="entry name" value="Toxin ADP-ribosyltransferase, Chain A, domain 1"/>
    <property type="match status" value="1"/>
</dbReference>
<dbReference type="EMBL" id="CAJOBC010083198">
    <property type="protein sequence ID" value="CAF4298107.1"/>
    <property type="molecule type" value="Genomic_DNA"/>
</dbReference>
<organism evidence="1 3">
    <name type="scientific">Didymodactylos carnosus</name>
    <dbReference type="NCBI Taxonomy" id="1234261"/>
    <lineage>
        <taxon>Eukaryota</taxon>
        <taxon>Metazoa</taxon>
        <taxon>Spiralia</taxon>
        <taxon>Gnathifera</taxon>
        <taxon>Rotifera</taxon>
        <taxon>Eurotatoria</taxon>
        <taxon>Bdelloidea</taxon>
        <taxon>Philodinida</taxon>
        <taxon>Philodinidae</taxon>
        <taxon>Didymodactylos</taxon>
    </lineage>
</organism>
<evidence type="ECO:0000313" key="1">
    <source>
        <dbReference type="EMBL" id="CAF1407598.1"/>
    </source>
</evidence>
<dbReference type="Proteomes" id="UP000663829">
    <property type="component" value="Unassembled WGS sequence"/>
</dbReference>
<protein>
    <submittedName>
        <fullName evidence="1">Uncharacterized protein</fullName>
    </submittedName>
</protein>
<gene>
    <name evidence="1" type="ORF">GPM918_LOCUS33421</name>
    <name evidence="2" type="ORF">SRO942_LOCUS34105</name>
</gene>
<dbReference type="EMBL" id="CAJNOQ010017775">
    <property type="protein sequence ID" value="CAF1407598.1"/>
    <property type="molecule type" value="Genomic_DNA"/>
</dbReference>
<evidence type="ECO:0000313" key="2">
    <source>
        <dbReference type="EMBL" id="CAF4298107.1"/>
    </source>
</evidence>
<dbReference type="AlphaFoldDB" id="A0A815LJH4"/>
<dbReference type="SUPFAM" id="SSF56399">
    <property type="entry name" value="ADP-ribosylation"/>
    <property type="match status" value="1"/>
</dbReference>
<keyword evidence="3" id="KW-1185">Reference proteome</keyword>